<evidence type="ECO:0000256" key="2">
    <source>
        <dbReference type="SAM" id="SignalP"/>
    </source>
</evidence>
<dbReference type="InterPro" id="IPR000999">
    <property type="entry name" value="RNase_III_dom"/>
</dbReference>
<comment type="caution">
    <text evidence="4">The sequence shown here is derived from an EMBL/GenBank/DDBJ whole genome shotgun (WGS) entry which is preliminary data.</text>
</comment>
<organism evidence="4 5">
    <name type="scientific">Abeliophyllum distichum</name>
    <dbReference type="NCBI Taxonomy" id="126358"/>
    <lineage>
        <taxon>Eukaryota</taxon>
        <taxon>Viridiplantae</taxon>
        <taxon>Streptophyta</taxon>
        <taxon>Embryophyta</taxon>
        <taxon>Tracheophyta</taxon>
        <taxon>Spermatophyta</taxon>
        <taxon>Magnoliopsida</taxon>
        <taxon>eudicotyledons</taxon>
        <taxon>Gunneridae</taxon>
        <taxon>Pentapetalae</taxon>
        <taxon>asterids</taxon>
        <taxon>lamiids</taxon>
        <taxon>Lamiales</taxon>
        <taxon>Oleaceae</taxon>
        <taxon>Forsythieae</taxon>
        <taxon>Abeliophyllum</taxon>
    </lineage>
</organism>
<dbReference type="Gene3D" id="1.10.1520.10">
    <property type="entry name" value="Ribonuclease III domain"/>
    <property type="match status" value="1"/>
</dbReference>
<reference evidence="5" key="1">
    <citation type="submission" date="2024-07" db="EMBL/GenBank/DDBJ databases">
        <title>Two chromosome-level genome assemblies of Korean endemic species Abeliophyllum distichum and Forsythia ovata (Oleaceae).</title>
        <authorList>
            <person name="Jang H."/>
        </authorList>
    </citation>
    <scope>NUCLEOTIDE SEQUENCE [LARGE SCALE GENOMIC DNA]</scope>
</reference>
<dbReference type="AlphaFoldDB" id="A0ABD1RYV0"/>
<gene>
    <name evidence="4" type="ORF">Adt_28506</name>
</gene>
<dbReference type="SUPFAM" id="SSF69065">
    <property type="entry name" value="RNase III domain-like"/>
    <property type="match status" value="1"/>
</dbReference>
<keyword evidence="1" id="KW-0694">RNA-binding</keyword>
<dbReference type="FunFam" id="1.10.1520.10:FF:000020">
    <property type="entry name" value="Protein NUCLEAR FUSION DEFECTIVE 2"/>
    <property type="match status" value="1"/>
</dbReference>
<dbReference type="Proteomes" id="UP001604336">
    <property type="component" value="Unassembled WGS sequence"/>
</dbReference>
<dbReference type="SMART" id="SM00535">
    <property type="entry name" value="RIBOc"/>
    <property type="match status" value="1"/>
</dbReference>
<dbReference type="EMBL" id="JBFOLK010000008">
    <property type="protein sequence ID" value="KAL2492878.1"/>
    <property type="molecule type" value="Genomic_DNA"/>
</dbReference>
<feature type="signal peptide" evidence="2">
    <location>
        <begin position="1"/>
        <end position="17"/>
    </location>
</feature>
<dbReference type="PANTHER" id="PTHR11207:SF0">
    <property type="entry name" value="RIBONUCLEASE 3"/>
    <property type="match status" value="1"/>
</dbReference>
<sequence length="186" mass="20051">MNSRSFIFLFFVSVTLCSHSPQASAVARSFQLSVQTSSPFSIALDNLQSQIDYTFESIGLLRRAMTHASYSEENNKALSVLGGRLIEASAALQLLTKNVDISTKDLNRLIVEIDNVENSCSADGTHLGLQKIVRVSSKTNSTSPAVVCSAFRAIFGAIAVDTGSLDEARSVFWKVHKGGFGRAVAM</sequence>
<evidence type="ECO:0000313" key="4">
    <source>
        <dbReference type="EMBL" id="KAL2492878.1"/>
    </source>
</evidence>
<dbReference type="PANTHER" id="PTHR11207">
    <property type="entry name" value="RIBONUCLEASE III"/>
    <property type="match status" value="1"/>
</dbReference>
<name>A0ABD1RYV0_9LAMI</name>
<evidence type="ECO:0000259" key="3">
    <source>
        <dbReference type="PROSITE" id="PS50142"/>
    </source>
</evidence>
<feature type="chain" id="PRO_5044848773" evidence="2">
    <location>
        <begin position="18"/>
        <end position="186"/>
    </location>
</feature>
<evidence type="ECO:0000313" key="5">
    <source>
        <dbReference type="Proteomes" id="UP001604336"/>
    </source>
</evidence>
<feature type="domain" description="RNase III" evidence="3">
    <location>
        <begin position="44"/>
        <end position="163"/>
    </location>
</feature>
<evidence type="ECO:0000256" key="1">
    <source>
        <dbReference type="ARBA" id="ARBA00022884"/>
    </source>
</evidence>
<dbReference type="InterPro" id="IPR036389">
    <property type="entry name" value="RNase_III_sf"/>
</dbReference>
<protein>
    <submittedName>
        <fullName evidence="4">Protein NUCLEAR FUSION DEFECTIVE 2</fullName>
    </submittedName>
</protein>
<accession>A0ABD1RYV0</accession>
<dbReference type="PROSITE" id="PS50142">
    <property type="entry name" value="RNASE_3_2"/>
    <property type="match status" value="1"/>
</dbReference>
<keyword evidence="5" id="KW-1185">Reference proteome</keyword>
<dbReference type="GO" id="GO:0003723">
    <property type="term" value="F:RNA binding"/>
    <property type="evidence" value="ECO:0007669"/>
    <property type="project" value="UniProtKB-KW"/>
</dbReference>
<proteinExistence type="predicted"/>
<keyword evidence="2" id="KW-0732">Signal</keyword>
<dbReference type="Pfam" id="PF14622">
    <property type="entry name" value="Ribonucleas_3_3"/>
    <property type="match status" value="1"/>
</dbReference>